<dbReference type="GO" id="GO:0006355">
    <property type="term" value="P:regulation of DNA-templated transcription"/>
    <property type="evidence" value="ECO:0007669"/>
    <property type="project" value="TreeGrafter"/>
</dbReference>
<keyword evidence="1" id="KW-0479">Metal-binding</keyword>
<feature type="domain" description="PHD-type" evidence="7">
    <location>
        <begin position="493"/>
        <end position="548"/>
    </location>
</feature>
<evidence type="ECO:0000256" key="2">
    <source>
        <dbReference type="ARBA" id="ARBA00022771"/>
    </source>
</evidence>
<dbReference type="SMART" id="SM00249">
    <property type="entry name" value="PHD"/>
    <property type="match status" value="1"/>
</dbReference>
<evidence type="ECO:0000256" key="4">
    <source>
        <dbReference type="ARBA" id="ARBA00022853"/>
    </source>
</evidence>
<evidence type="ECO:0000256" key="1">
    <source>
        <dbReference type="ARBA" id="ARBA00022723"/>
    </source>
</evidence>
<keyword evidence="3" id="KW-0862">Zinc</keyword>
<dbReference type="SUPFAM" id="SSF57903">
    <property type="entry name" value="FYVE/PHD zinc finger"/>
    <property type="match status" value="1"/>
</dbReference>
<evidence type="ECO:0000256" key="6">
    <source>
        <dbReference type="SAM" id="MobiDB-lite"/>
    </source>
</evidence>
<dbReference type="AlphaFoldDB" id="A0A1Y1W4A5"/>
<keyword evidence="4" id="KW-0156">Chromatin regulator</keyword>
<dbReference type="STRING" id="61395.A0A1Y1W4A5"/>
<dbReference type="PROSITE" id="PS01359">
    <property type="entry name" value="ZF_PHD_1"/>
    <property type="match status" value="1"/>
</dbReference>
<feature type="compositionally biased region" description="Low complexity" evidence="6">
    <location>
        <begin position="227"/>
        <end position="250"/>
    </location>
</feature>
<dbReference type="GO" id="GO:0070210">
    <property type="term" value="C:Rpd3L-Expanded complex"/>
    <property type="evidence" value="ECO:0007669"/>
    <property type="project" value="TreeGrafter"/>
</dbReference>
<feature type="region of interest" description="Disordered" evidence="6">
    <location>
        <begin position="134"/>
        <end position="171"/>
    </location>
</feature>
<dbReference type="EMBL" id="MCFD01000010">
    <property type="protein sequence ID" value="ORX68400.1"/>
    <property type="molecule type" value="Genomic_DNA"/>
</dbReference>
<dbReference type="Proteomes" id="UP000193922">
    <property type="component" value="Unassembled WGS sequence"/>
</dbReference>
<evidence type="ECO:0000256" key="5">
    <source>
        <dbReference type="PROSITE-ProRule" id="PRU00146"/>
    </source>
</evidence>
<dbReference type="GO" id="GO:0008270">
    <property type="term" value="F:zinc ion binding"/>
    <property type="evidence" value="ECO:0007669"/>
    <property type="project" value="UniProtKB-KW"/>
</dbReference>
<dbReference type="RefSeq" id="XP_040742214.1">
    <property type="nucleotide sequence ID" value="XM_040885644.1"/>
</dbReference>
<dbReference type="InterPro" id="IPR001965">
    <property type="entry name" value="Znf_PHD"/>
</dbReference>
<name>A0A1Y1W4A5_9FUNG</name>
<dbReference type="GO" id="GO:0006325">
    <property type="term" value="P:chromatin organization"/>
    <property type="evidence" value="ECO:0007669"/>
    <property type="project" value="UniProtKB-KW"/>
</dbReference>
<dbReference type="PANTHER" id="PTHR46462:SF3">
    <property type="entry name" value="UPSET, ISOFORM A"/>
    <property type="match status" value="1"/>
</dbReference>
<comment type="caution">
    <text evidence="8">The sequence shown here is derived from an EMBL/GenBank/DDBJ whole genome shotgun (WGS) entry which is preliminary data.</text>
</comment>
<feature type="region of interest" description="Disordered" evidence="6">
    <location>
        <begin position="409"/>
        <end position="447"/>
    </location>
</feature>
<sequence>MARELAALANRANAVMASDMSSCGGGGAESLSSGFNSGDIVLGHGAALSHKRSLENAENIPPSFDLDAAAAAAVHGGAGSRKQKPALLGMAAQQMSQNKYRRTMALAGKSPRGSKRMPANPRRVAQKVDISFLRSAQQQAQRKQQQQQQQPKYALPPPLGSFSSDNYPQAGGTLRSRIVHVVADNNNGSNIVIRAGSHTSNNVRLRRLPKRNLKPLDFSGLHRASNATSSQPSTAETASSTAETASSTATGQVGNDGHMSLPVSPVESSPIAISPLDRAGFRSSSPAYELFKGVACSTGESMHPTPPSTGPRVPGTAFSGILASAYQRASSKRSAKRALNFDSSVAAEIGGLLDYDPVLGPRCPVIGDPRGIFSLQRNGLDQLHREQVERTESRFSDMARTVRKAQAAFEAAVSEQKTTSGRGRPASKRTAAKSSSSHDNSGAAAAKAPRPISECKYCGKQYKYHSKLASHEQHCSSRLEALLYSADENEQHIIHCVCGPRHDRPVGARDDLPMVQCDHCSLWLHIECVGIDEENLPDEFFCPRCEDGMNHRAAMLGRETTPEHQVGLGSEGNIMSPQSHRLATLLAGVPDDGSETEDEPIVQRMRGKRAAGRNSKVPTGRDTSSEVTMSISDVSEATRFHRQGSVGKRRDLASVAPRLAQSETNISPMVTPARRNVRGRPRGSKARGAGGNGNEQVVHTDVLSSDFLGLPLPESIYSLKPPQGTAGVGAPLSIAPELCSRQQQQQQQQMDDISRFLSDPPPQWSLAQLSNMLSGADAGTAAAADMIGSSAAADFVGQALVDMGLGTLDEVSAALVSGVASSSLAAGVSAAAGGNASHQAGAMSLTATPLSELVDLPMDNDFSALLESIASANPGGDGDPYSSLDGDAGFGGLFGDDALLGLSNAPATGTAAPVPLATSNARGGRTLIGTSRAASGTREIDHGSSSTITIMHDDSSVLGSADAPKEAAGVAPQGRPPVARPPPGLAGTTGSRKSTYGSTKAGNAASSRLSGDTAVGKPAAAAGNSRPQLDKLLSGSQDSLAMALSLPSNPPSGTGLTDLDVSQLLADSTVTGALQQNQPLLDWQVGVDALEKELEGLIDFDI</sequence>
<feature type="region of interest" description="Disordered" evidence="6">
    <location>
        <begin position="214"/>
        <end position="266"/>
    </location>
</feature>
<dbReference type="OrthoDB" id="418595at2759"/>
<dbReference type="PANTHER" id="PTHR46462">
    <property type="entry name" value="UPSET, ISOFORM A"/>
    <property type="match status" value="1"/>
</dbReference>
<evidence type="ECO:0000256" key="3">
    <source>
        <dbReference type="ARBA" id="ARBA00022833"/>
    </source>
</evidence>
<evidence type="ECO:0000259" key="7">
    <source>
        <dbReference type="PROSITE" id="PS50016"/>
    </source>
</evidence>
<feature type="compositionally biased region" description="Polar residues" evidence="6">
    <location>
        <begin position="988"/>
        <end position="1010"/>
    </location>
</feature>
<dbReference type="InterPro" id="IPR011011">
    <property type="entry name" value="Znf_FYVE_PHD"/>
</dbReference>
<dbReference type="InterPro" id="IPR013083">
    <property type="entry name" value="Znf_RING/FYVE/PHD"/>
</dbReference>
<protein>
    <recommendedName>
        <fullName evidence="7">PHD-type domain-containing protein</fullName>
    </recommendedName>
</protein>
<reference evidence="8 9" key="1">
    <citation type="submission" date="2016-07" db="EMBL/GenBank/DDBJ databases">
        <title>Pervasive Adenine N6-methylation of Active Genes in Fungi.</title>
        <authorList>
            <consortium name="DOE Joint Genome Institute"/>
            <person name="Mondo S.J."/>
            <person name="Dannebaum R.O."/>
            <person name="Kuo R.C."/>
            <person name="Labutti K."/>
            <person name="Haridas S."/>
            <person name="Kuo A."/>
            <person name="Salamov A."/>
            <person name="Ahrendt S.R."/>
            <person name="Lipzen A."/>
            <person name="Sullivan W."/>
            <person name="Andreopoulos W.B."/>
            <person name="Clum A."/>
            <person name="Lindquist E."/>
            <person name="Daum C."/>
            <person name="Ramamoorthy G.K."/>
            <person name="Gryganskyi A."/>
            <person name="Culley D."/>
            <person name="Magnuson J.K."/>
            <person name="James T.Y."/>
            <person name="O'Malley M.A."/>
            <person name="Stajich J.E."/>
            <person name="Spatafora J.W."/>
            <person name="Visel A."/>
            <person name="Grigoriev I.V."/>
        </authorList>
    </citation>
    <scope>NUCLEOTIDE SEQUENCE [LARGE SCALE GENOMIC DNA]</scope>
    <source>
        <strain evidence="8 9">ATCC 12442</strain>
    </source>
</reference>
<feature type="region of interest" description="Disordered" evidence="6">
    <location>
        <begin position="957"/>
        <end position="1027"/>
    </location>
</feature>
<gene>
    <name evidence="8" type="ORF">DL89DRAFT_258963</name>
</gene>
<dbReference type="GO" id="GO:0034967">
    <property type="term" value="C:Set3 complex"/>
    <property type="evidence" value="ECO:0007669"/>
    <property type="project" value="TreeGrafter"/>
</dbReference>
<feature type="compositionally biased region" description="Basic residues" evidence="6">
    <location>
        <begin position="675"/>
        <end position="685"/>
    </location>
</feature>
<dbReference type="Pfam" id="PF00628">
    <property type="entry name" value="PHD"/>
    <property type="match status" value="1"/>
</dbReference>
<feature type="compositionally biased region" description="Pro residues" evidence="6">
    <location>
        <begin position="974"/>
        <end position="984"/>
    </location>
</feature>
<dbReference type="InterPro" id="IPR019786">
    <property type="entry name" value="Zinc_finger_PHD-type_CS"/>
</dbReference>
<dbReference type="InterPro" id="IPR019787">
    <property type="entry name" value="Znf_PHD-finger"/>
</dbReference>
<accession>A0A1Y1W4A5</accession>
<evidence type="ECO:0000313" key="8">
    <source>
        <dbReference type="EMBL" id="ORX68400.1"/>
    </source>
</evidence>
<keyword evidence="9" id="KW-1185">Reference proteome</keyword>
<dbReference type="GeneID" id="63802292"/>
<keyword evidence="2 5" id="KW-0863">Zinc-finger</keyword>
<feature type="region of interest" description="Disordered" evidence="6">
    <location>
        <begin position="589"/>
        <end position="629"/>
    </location>
</feature>
<proteinExistence type="predicted"/>
<evidence type="ECO:0000313" key="9">
    <source>
        <dbReference type="Proteomes" id="UP000193922"/>
    </source>
</evidence>
<organism evidence="8 9">
    <name type="scientific">Linderina pennispora</name>
    <dbReference type="NCBI Taxonomy" id="61395"/>
    <lineage>
        <taxon>Eukaryota</taxon>
        <taxon>Fungi</taxon>
        <taxon>Fungi incertae sedis</taxon>
        <taxon>Zoopagomycota</taxon>
        <taxon>Kickxellomycotina</taxon>
        <taxon>Kickxellomycetes</taxon>
        <taxon>Kickxellales</taxon>
        <taxon>Kickxellaceae</taxon>
        <taxon>Linderina</taxon>
    </lineage>
</organism>
<dbReference type="Gene3D" id="3.30.40.10">
    <property type="entry name" value="Zinc/RING finger domain, C3HC4 (zinc finger)"/>
    <property type="match status" value="1"/>
</dbReference>
<feature type="region of interest" description="Disordered" evidence="6">
    <location>
        <begin position="674"/>
        <end position="696"/>
    </location>
</feature>
<dbReference type="PROSITE" id="PS50016">
    <property type="entry name" value="ZF_PHD_2"/>
    <property type="match status" value="1"/>
</dbReference>
<feature type="compositionally biased region" description="Low complexity" evidence="6">
    <location>
        <begin position="137"/>
        <end position="150"/>
    </location>
</feature>